<comment type="function">
    <text evidence="6">Binds to the 23S rRNA.</text>
</comment>
<evidence type="ECO:0000256" key="8">
    <source>
        <dbReference type="SAM" id="MobiDB-lite"/>
    </source>
</evidence>
<dbReference type="PROSITE" id="PS00475">
    <property type="entry name" value="RIBOSOMAL_L15"/>
    <property type="match status" value="1"/>
</dbReference>
<evidence type="ECO:0000256" key="2">
    <source>
        <dbReference type="ARBA" id="ARBA00022730"/>
    </source>
</evidence>
<dbReference type="PANTHER" id="PTHR12934">
    <property type="entry name" value="50S RIBOSOMAL PROTEIN L15"/>
    <property type="match status" value="1"/>
</dbReference>
<dbReference type="GO" id="GO:0022625">
    <property type="term" value="C:cytosolic large ribosomal subunit"/>
    <property type="evidence" value="ECO:0007669"/>
    <property type="project" value="TreeGrafter"/>
</dbReference>
<organism evidence="10 11">
    <name type="scientific">Corynebacterium genitalium ATCC 33030</name>
    <dbReference type="NCBI Taxonomy" id="585529"/>
    <lineage>
        <taxon>Bacteria</taxon>
        <taxon>Bacillati</taxon>
        <taxon>Actinomycetota</taxon>
        <taxon>Actinomycetes</taxon>
        <taxon>Mycobacteriales</taxon>
        <taxon>Corynebacteriaceae</taxon>
        <taxon>Corynebacterium</taxon>
    </lineage>
</organism>
<evidence type="ECO:0000256" key="3">
    <source>
        <dbReference type="ARBA" id="ARBA00022884"/>
    </source>
</evidence>
<dbReference type="eggNOG" id="COG0200">
    <property type="taxonomic scope" value="Bacteria"/>
</dbReference>
<dbReference type="STRING" id="585529.HMPREF0291_10233"/>
<dbReference type="Gene3D" id="3.100.10.10">
    <property type="match status" value="1"/>
</dbReference>
<keyword evidence="5 6" id="KW-0687">Ribonucleoprotein</keyword>
<evidence type="ECO:0000313" key="10">
    <source>
        <dbReference type="EMBL" id="EFK54975.1"/>
    </source>
</evidence>
<dbReference type="OrthoDB" id="9810293at2"/>
<dbReference type="HAMAP" id="MF_01341">
    <property type="entry name" value="Ribosomal_uL15"/>
    <property type="match status" value="1"/>
</dbReference>
<dbReference type="InterPro" id="IPR005749">
    <property type="entry name" value="Ribosomal_uL15_bac-type"/>
</dbReference>
<comment type="subunit">
    <text evidence="6">Part of the 50S ribosomal subunit.</text>
</comment>
<dbReference type="NCBIfam" id="TIGR01071">
    <property type="entry name" value="rplO_bact"/>
    <property type="match status" value="1"/>
</dbReference>
<accession>D7WAU4</accession>
<feature type="region of interest" description="Disordered" evidence="8">
    <location>
        <begin position="1"/>
        <end position="43"/>
    </location>
</feature>
<evidence type="ECO:0000256" key="4">
    <source>
        <dbReference type="ARBA" id="ARBA00022980"/>
    </source>
</evidence>
<dbReference type="GO" id="GO:0019843">
    <property type="term" value="F:rRNA binding"/>
    <property type="evidence" value="ECO:0007669"/>
    <property type="project" value="UniProtKB-UniRule"/>
</dbReference>
<comment type="caution">
    <text evidence="10">The sequence shown here is derived from an EMBL/GenBank/DDBJ whole genome shotgun (WGS) entry which is preliminary data.</text>
</comment>
<evidence type="ECO:0000259" key="9">
    <source>
        <dbReference type="Pfam" id="PF00828"/>
    </source>
</evidence>
<gene>
    <name evidence="6 10" type="primary">rplO</name>
    <name evidence="10" type="ORF">HMPREF0291_10233</name>
</gene>
<evidence type="ECO:0000256" key="5">
    <source>
        <dbReference type="ARBA" id="ARBA00023274"/>
    </source>
</evidence>
<feature type="domain" description="Large ribosomal subunit protein uL15/eL18" evidence="9">
    <location>
        <begin position="78"/>
        <end position="145"/>
    </location>
</feature>
<keyword evidence="4 6" id="KW-0689">Ribosomal protein</keyword>
<evidence type="ECO:0000313" key="11">
    <source>
        <dbReference type="Proteomes" id="UP000004208"/>
    </source>
</evidence>
<dbReference type="GO" id="GO:0003735">
    <property type="term" value="F:structural constituent of ribosome"/>
    <property type="evidence" value="ECO:0007669"/>
    <property type="project" value="InterPro"/>
</dbReference>
<dbReference type="GO" id="GO:0006412">
    <property type="term" value="P:translation"/>
    <property type="evidence" value="ECO:0007669"/>
    <property type="project" value="UniProtKB-UniRule"/>
</dbReference>
<dbReference type="InterPro" id="IPR001196">
    <property type="entry name" value="Ribosomal_uL15_CS"/>
</dbReference>
<keyword evidence="2 6" id="KW-0699">rRNA-binding</keyword>
<feature type="region of interest" description="Disordered" evidence="8">
    <location>
        <begin position="157"/>
        <end position="193"/>
    </location>
</feature>
<dbReference type="HOGENOM" id="CLU_055188_4_1_11"/>
<dbReference type="Pfam" id="PF00828">
    <property type="entry name" value="Ribosomal_L27A"/>
    <property type="match status" value="1"/>
</dbReference>
<dbReference type="InterPro" id="IPR030878">
    <property type="entry name" value="Ribosomal_uL15"/>
</dbReference>
<proteinExistence type="inferred from homology"/>
<dbReference type="AlphaFoldDB" id="D7WAU4"/>
<feature type="compositionally biased region" description="Low complexity" evidence="8">
    <location>
        <begin position="157"/>
        <end position="167"/>
    </location>
</feature>
<evidence type="ECO:0000256" key="7">
    <source>
        <dbReference type="RuleBase" id="RU003888"/>
    </source>
</evidence>
<keyword evidence="11" id="KW-1185">Reference proteome</keyword>
<comment type="similarity">
    <text evidence="1 6 7">Belongs to the universal ribosomal protein uL15 family.</text>
</comment>
<dbReference type="Proteomes" id="UP000004208">
    <property type="component" value="Unassembled WGS sequence"/>
</dbReference>
<reference evidence="10" key="1">
    <citation type="submission" date="2010-06" db="EMBL/GenBank/DDBJ databases">
        <authorList>
            <person name="Muzny D."/>
            <person name="Qin X."/>
            <person name="Buhay C."/>
            <person name="Dugan-Rocha S."/>
            <person name="Ding Y."/>
            <person name="Chen G."/>
            <person name="Hawes A."/>
            <person name="Holder M."/>
            <person name="Jhangiani S."/>
            <person name="Johnson A."/>
            <person name="Khan Z."/>
            <person name="Li Z."/>
            <person name="Liu W."/>
            <person name="Liu X."/>
            <person name="Perez L."/>
            <person name="Shen H."/>
            <person name="Wang Q."/>
            <person name="Watt J."/>
            <person name="Xi L."/>
            <person name="Xin Y."/>
            <person name="Zhou J."/>
            <person name="Deng J."/>
            <person name="Jiang H."/>
            <person name="Liu Y."/>
            <person name="Qu J."/>
            <person name="Song X.-Z."/>
            <person name="Zhang L."/>
            <person name="Villasana D."/>
            <person name="Johnson A."/>
            <person name="Liu J."/>
            <person name="Liyanage D."/>
            <person name="Lorensuhewa L."/>
            <person name="Robinson T."/>
            <person name="Song A."/>
            <person name="Song B.-B."/>
            <person name="Dinh H."/>
            <person name="Thornton R."/>
            <person name="Coyle M."/>
            <person name="Francisco L."/>
            <person name="Jackson L."/>
            <person name="Javaid M."/>
            <person name="Korchina V."/>
            <person name="Kovar C."/>
            <person name="Mata R."/>
            <person name="Mathew T."/>
            <person name="Ngo R."/>
            <person name="Nguyen L."/>
            <person name="Nguyen N."/>
            <person name="Okwuonu G."/>
            <person name="Ongeri F."/>
            <person name="Pham C."/>
            <person name="Simmons D."/>
            <person name="Wilczek-Boney K."/>
            <person name="Hale W."/>
            <person name="Jakkamsetti A."/>
            <person name="Pham P."/>
            <person name="Ruth R."/>
            <person name="San Lucas F."/>
            <person name="Warren J."/>
            <person name="Zhang J."/>
            <person name="Zhao Z."/>
            <person name="Zhou C."/>
            <person name="Zhu D."/>
            <person name="Lee S."/>
            <person name="Bess C."/>
            <person name="Blankenburg K."/>
            <person name="Forbes L."/>
            <person name="Fu Q."/>
            <person name="Gubbala S."/>
            <person name="Hirani K."/>
            <person name="Jayaseelan J.C."/>
            <person name="Lara F."/>
            <person name="Munidasa M."/>
            <person name="Palculict T."/>
            <person name="Patil S."/>
            <person name="Pu L.-L."/>
            <person name="Saada N."/>
            <person name="Tang L."/>
            <person name="Weissenberger G."/>
            <person name="Zhu Y."/>
            <person name="Hemphill L."/>
            <person name="Shang Y."/>
            <person name="Youmans B."/>
            <person name="Ayvaz T."/>
            <person name="Ross M."/>
            <person name="Santibanez J."/>
            <person name="Aqrawi P."/>
            <person name="Gross S."/>
            <person name="Joshi V."/>
            <person name="Fowler G."/>
            <person name="Nazareth L."/>
            <person name="Reid J."/>
            <person name="Worley K."/>
            <person name="Petrosino J."/>
            <person name="Highlander S."/>
            <person name="Gibbs R."/>
        </authorList>
    </citation>
    <scope>NUCLEOTIDE SEQUENCE [LARGE SCALE GENOMIC DNA]</scope>
    <source>
        <strain evidence="10">ATCC 33030</strain>
    </source>
</reference>
<keyword evidence="3 6" id="KW-0694">RNA-binding</keyword>
<name>D7WAU4_9CORY</name>
<evidence type="ECO:0000256" key="1">
    <source>
        <dbReference type="ARBA" id="ARBA00007320"/>
    </source>
</evidence>
<dbReference type="SUPFAM" id="SSF52080">
    <property type="entry name" value="Ribosomal proteins L15p and L18e"/>
    <property type="match status" value="1"/>
</dbReference>
<dbReference type="EMBL" id="ACLJ02000001">
    <property type="protein sequence ID" value="EFK54975.1"/>
    <property type="molecule type" value="Genomic_DNA"/>
</dbReference>
<dbReference type="FunFam" id="3.100.10.10:FF:000005">
    <property type="entry name" value="50S ribosomal protein L15"/>
    <property type="match status" value="1"/>
</dbReference>
<feature type="compositionally biased region" description="Basic and acidic residues" evidence="8">
    <location>
        <begin position="1"/>
        <end position="12"/>
    </location>
</feature>
<sequence length="193" mass="20016">MAEVIKLHDLRPAEGANKAKTRVGRGEASKGKTAGRGTKGTKARKQVSAAFEGGQMPLHMRLPKLKGFKNPNKVIYQVVNVSDLAKAFPEGGTITTADIADAGLVRKNQPVKVLGDGEISVKLNITAEKFSKSASEKITAAGGTTTEAVSRATAVQTDAAADAADAQGVKESDPLTGTASMTRPAADEADEEN</sequence>
<evidence type="ECO:0000256" key="6">
    <source>
        <dbReference type="HAMAP-Rule" id="MF_01341"/>
    </source>
</evidence>
<dbReference type="InterPro" id="IPR036227">
    <property type="entry name" value="Ribosomal_uL15/eL18_sf"/>
</dbReference>
<dbReference type="PANTHER" id="PTHR12934:SF11">
    <property type="entry name" value="LARGE RIBOSOMAL SUBUNIT PROTEIN UL15M"/>
    <property type="match status" value="1"/>
</dbReference>
<dbReference type="InterPro" id="IPR021131">
    <property type="entry name" value="Ribosomal_uL15/eL18"/>
</dbReference>
<protein>
    <recommendedName>
        <fullName evidence="6">Large ribosomal subunit protein uL15</fullName>
    </recommendedName>
</protein>